<dbReference type="SUPFAM" id="SSF140959">
    <property type="entry name" value="Indolic compounds 2,3-dioxygenase-like"/>
    <property type="match status" value="1"/>
</dbReference>
<dbReference type="Gene3D" id="1.20.58.480">
    <property type="match status" value="1"/>
</dbReference>
<reference evidence="1" key="1">
    <citation type="submission" date="2018-05" db="EMBL/GenBank/DDBJ databases">
        <authorList>
            <person name="Lanie J.A."/>
            <person name="Ng W.-L."/>
            <person name="Kazmierczak K.M."/>
            <person name="Andrzejewski T.M."/>
            <person name="Davidsen T.M."/>
            <person name="Wayne K.J."/>
            <person name="Tettelin H."/>
            <person name="Glass J.I."/>
            <person name="Rusch D."/>
            <person name="Podicherti R."/>
            <person name="Tsui H.-C.T."/>
            <person name="Winkler M.E."/>
        </authorList>
    </citation>
    <scope>NUCLEOTIDE SEQUENCE</scope>
</reference>
<dbReference type="Pfam" id="PF08933">
    <property type="entry name" value="PrnB"/>
    <property type="match status" value="1"/>
</dbReference>
<dbReference type="GO" id="GO:0020037">
    <property type="term" value="F:heme binding"/>
    <property type="evidence" value="ECO:0007669"/>
    <property type="project" value="InterPro"/>
</dbReference>
<dbReference type="GO" id="GO:0019441">
    <property type="term" value="P:L-tryptophan catabolic process to kynurenine"/>
    <property type="evidence" value="ECO:0007669"/>
    <property type="project" value="InterPro"/>
</dbReference>
<dbReference type="AlphaFoldDB" id="A0A381UDE7"/>
<name>A0A381UDE7_9ZZZZ</name>
<dbReference type="GO" id="GO:0046872">
    <property type="term" value="F:metal ion binding"/>
    <property type="evidence" value="ECO:0007669"/>
    <property type="project" value="InterPro"/>
</dbReference>
<dbReference type="Gene3D" id="1.20.58.600">
    <property type="match status" value="1"/>
</dbReference>
<dbReference type="InterPro" id="IPR037217">
    <property type="entry name" value="Trp/Indoleamine_2_3_dOase-like"/>
</dbReference>
<proteinExistence type="predicted"/>
<dbReference type="EMBL" id="UINC01006224">
    <property type="protein sequence ID" value="SVA26242.1"/>
    <property type="molecule type" value="Genomic_DNA"/>
</dbReference>
<gene>
    <name evidence="1" type="ORF">METZ01_LOCUS79096</name>
</gene>
<dbReference type="InterPro" id="IPR015029">
    <property type="entry name" value="PrnB"/>
</dbReference>
<evidence type="ECO:0000313" key="1">
    <source>
        <dbReference type="EMBL" id="SVA26242.1"/>
    </source>
</evidence>
<protein>
    <recommendedName>
        <fullName evidence="2">Tryptophan 2,3-dioxygenase</fullName>
    </recommendedName>
</protein>
<evidence type="ECO:0008006" key="2">
    <source>
        <dbReference type="Google" id="ProtNLM"/>
    </source>
</evidence>
<sequence>MSNSSTRRATTANVSAFDEWIRTRFIELNTQLEELYFAQPNPAAVADTGAAIKEHLVSEGLNFIAQLLREGNTDEGFDSGFDLLGNVGFYMGACRRHEITEPSRETTSPLIEASALALQLGASLGVTPRFATSHLATHNRAIDGVYKSFTSLKAEYVFLDYNTRAVFAYKRAADALVRILPMGISHPVAYDLLLAAEDALHDVARSNDELYQKLDTDRFFYCVRPYYKPHRVGLHEYRGANAGDFAGINEIDLLLGLCQADDPSYSQLLVDKILYMMPEDQARLRDCMRQQSLLDSLLGQMDASGSSLWFRKNAGVFLRVCDAHGAAAGQHHDKLVKKFIDQPAEHLPEQNKKGLTASGPPLPILLKTLEKLRDLRLAADRDDIPNRYKDLKKLRAAVG</sequence>
<accession>A0A381UDE7</accession>
<organism evidence="1">
    <name type="scientific">marine metagenome</name>
    <dbReference type="NCBI Taxonomy" id="408172"/>
    <lineage>
        <taxon>unclassified sequences</taxon>
        <taxon>metagenomes</taxon>
        <taxon>ecological metagenomes</taxon>
    </lineage>
</organism>